<dbReference type="InterPro" id="IPR013785">
    <property type="entry name" value="Aldolase_TIM"/>
</dbReference>
<name>A0ABP0UCS4_9BRYO</name>
<evidence type="ECO:0000313" key="8">
    <source>
        <dbReference type="Proteomes" id="UP001497512"/>
    </source>
</evidence>
<dbReference type="PANTHER" id="PTHR11627">
    <property type="entry name" value="FRUCTOSE-BISPHOSPHATE ALDOLASE"/>
    <property type="match status" value="1"/>
</dbReference>
<gene>
    <name evidence="7" type="ORF">CSSPTR1EN2_LOCUS14070</name>
</gene>
<accession>A0ABP0UCS4</accession>
<comment type="pathway">
    <text evidence="2">Carbohydrate degradation; glycolysis; D-glyceraldehyde 3-phosphate and glycerone phosphate from D-glucose: step 4/4.</text>
</comment>
<evidence type="ECO:0000256" key="4">
    <source>
        <dbReference type="ARBA" id="ARBA00013068"/>
    </source>
</evidence>
<keyword evidence="6" id="KW-0456">Lyase</keyword>
<keyword evidence="8" id="KW-1185">Reference proteome</keyword>
<dbReference type="Pfam" id="PF00274">
    <property type="entry name" value="Glycolytic"/>
    <property type="match status" value="2"/>
</dbReference>
<dbReference type="EC" id="4.1.2.13" evidence="4"/>
<comment type="catalytic activity">
    <reaction evidence="1">
        <text>beta-D-fructose 1,6-bisphosphate = D-glyceraldehyde 3-phosphate + dihydroxyacetone phosphate</text>
        <dbReference type="Rhea" id="RHEA:14729"/>
        <dbReference type="ChEBI" id="CHEBI:32966"/>
        <dbReference type="ChEBI" id="CHEBI:57642"/>
        <dbReference type="ChEBI" id="CHEBI:59776"/>
        <dbReference type="EC" id="4.1.2.13"/>
    </reaction>
</comment>
<dbReference type="Gene3D" id="3.20.20.70">
    <property type="entry name" value="Aldolase class I"/>
    <property type="match status" value="3"/>
</dbReference>
<evidence type="ECO:0000313" key="7">
    <source>
        <dbReference type="EMBL" id="CAK9218609.1"/>
    </source>
</evidence>
<protein>
    <recommendedName>
        <fullName evidence="4">fructose-bisphosphate aldolase</fullName>
        <ecNumber evidence="4">4.1.2.13</ecNumber>
    </recommendedName>
</protein>
<evidence type="ECO:0000256" key="3">
    <source>
        <dbReference type="ARBA" id="ARBA00010387"/>
    </source>
</evidence>
<dbReference type="InterPro" id="IPR000741">
    <property type="entry name" value="FBA_I"/>
</dbReference>
<dbReference type="EMBL" id="OZ019895">
    <property type="protein sequence ID" value="CAK9218609.1"/>
    <property type="molecule type" value="Genomic_DNA"/>
</dbReference>
<comment type="similarity">
    <text evidence="3">Belongs to the class I fructose-bisphosphate aldolase family.</text>
</comment>
<evidence type="ECO:0000256" key="5">
    <source>
        <dbReference type="ARBA" id="ARBA00023152"/>
    </source>
</evidence>
<reference evidence="7" key="1">
    <citation type="submission" date="2024-02" db="EMBL/GenBank/DDBJ databases">
        <authorList>
            <consortium name="ELIXIR-Norway"/>
            <consortium name="Elixir Norway"/>
        </authorList>
    </citation>
    <scope>NUCLEOTIDE SEQUENCE</scope>
</reference>
<organism evidence="7 8">
    <name type="scientific">Sphagnum troendelagicum</name>
    <dbReference type="NCBI Taxonomy" id="128251"/>
    <lineage>
        <taxon>Eukaryota</taxon>
        <taxon>Viridiplantae</taxon>
        <taxon>Streptophyta</taxon>
        <taxon>Embryophyta</taxon>
        <taxon>Bryophyta</taxon>
        <taxon>Sphagnophytina</taxon>
        <taxon>Sphagnopsida</taxon>
        <taxon>Sphagnales</taxon>
        <taxon>Sphagnaceae</taxon>
        <taxon>Sphagnum</taxon>
    </lineage>
</organism>
<proteinExistence type="inferred from homology"/>
<sequence length="180" mass="19581">MSTYSGKYAEELMATAKYLATPGTVEIYGTNGETTTRGHDNLGQRCQKYYDAGARFAKWRAVLKIGITEPSELATQLNAQGLARYAIICQENGSEASCKASPEEIAKYTVRTLRRAVPPAVTGIVFLSGGKKENVDAAQKALHVQAKANCKATLGKYYGTGNQEATATRKESLHVKDYNY</sequence>
<dbReference type="Proteomes" id="UP001497512">
    <property type="component" value="Chromosome 3"/>
</dbReference>
<evidence type="ECO:0000256" key="1">
    <source>
        <dbReference type="ARBA" id="ARBA00000441"/>
    </source>
</evidence>
<evidence type="ECO:0000256" key="2">
    <source>
        <dbReference type="ARBA" id="ARBA00004714"/>
    </source>
</evidence>
<dbReference type="SUPFAM" id="SSF51569">
    <property type="entry name" value="Aldolase"/>
    <property type="match status" value="1"/>
</dbReference>
<keyword evidence="5" id="KW-0324">Glycolysis</keyword>
<evidence type="ECO:0000256" key="6">
    <source>
        <dbReference type="ARBA" id="ARBA00023239"/>
    </source>
</evidence>